<accession>A0A833QYV8</accession>
<dbReference type="AlphaFoldDB" id="A0A833QYV8"/>
<evidence type="ECO:0000313" key="2">
    <source>
        <dbReference type="Proteomes" id="UP000623129"/>
    </source>
</evidence>
<dbReference type="EMBL" id="SWLB01000005">
    <property type="protein sequence ID" value="KAF3338690.1"/>
    <property type="molecule type" value="Genomic_DNA"/>
</dbReference>
<sequence>MVTMLKISFGESFITQGWQVNLRKHNQMEWCRAVVKGEQEVDTQKEEPENNKLADLDHVLKQSYTYLLMHKDLGFMHIVLDEPQYESFIGQQC</sequence>
<evidence type="ECO:0000313" key="1">
    <source>
        <dbReference type="EMBL" id="KAF3338690.1"/>
    </source>
</evidence>
<reference evidence="1" key="1">
    <citation type="submission" date="2020-01" db="EMBL/GenBank/DDBJ databases">
        <title>Genome sequence of Kobresia littledalei, the first chromosome-level genome in the family Cyperaceae.</title>
        <authorList>
            <person name="Qu G."/>
        </authorList>
    </citation>
    <scope>NUCLEOTIDE SEQUENCE</scope>
    <source>
        <strain evidence="1">C.B.Clarke</strain>
        <tissue evidence="1">Leaf</tissue>
    </source>
</reference>
<dbReference type="Gene3D" id="2.60.40.790">
    <property type="match status" value="1"/>
</dbReference>
<dbReference type="OrthoDB" id="416217at2759"/>
<comment type="caution">
    <text evidence="1">The sequence shown here is derived from an EMBL/GenBank/DDBJ whole genome shotgun (WGS) entry which is preliminary data.</text>
</comment>
<name>A0A833QYV8_9POAL</name>
<protein>
    <submittedName>
        <fullName evidence="1">Protein BOBBER 2</fullName>
    </submittedName>
</protein>
<keyword evidence="2" id="KW-1185">Reference proteome</keyword>
<dbReference type="Proteomes" id="UP000623129">
    <property type="component" value="Unassembled WGS sequence"/>
</dbReference>
<dbReference type="InterPro" id="IPR008978">
    <property type="entry name" value="HSP20-like_chaperone"/>
</dbReference>
<gene>
    <name evidence="1" type="ORF">FCM35_KLT17527</name>
</gene>
<proteinExistence type="predicted"/>
<organism evidence="1 2">
    <name type="scientific">Carex littledalei</name>
    <dbReference type="NCBI Taxonomy" id="544730"/>
    <lineage>
        <taxon>Eukaryota</taxon>
        <taxon>Viridiplantae</taxon>
        <taxon>Streptophyta</taxon>
        <taxon>Embryophyta</taxon>
        <taxon>Tracheophyta</taxon>
        <taxon>Spermatophyta</taxon>
        <taxon>Magnoliopsida</taxon>
        <taxon>Liliopsida</taxon>
        <taxon>Poales</taxon>
        <taxon>Cyperaceae</taxon>
        <taxon>Cyperoideae</taxon>
        <taxon>Cariceae</taxon>
        <taxon>Carex</taxon>
        <taxon>Carex subgen. Euthyceras</taxon>
    </lineage>
</organism>